<evidence type="ECO:0000313" key="2">
    <source>
        <dbReference type="Proteomes" id="UP000001055"/>
    </source>
</evidence>
<dbReference type="InParanoid" id="Q0US58"/>
<dbReference type="RefSeq" id="XP_001795812.1">
    <property type="nucleotide sequence ID" value="XM_001795760.1"/>
</dbReference>
<reference evidence="2" key="1">
    <citation type="journal article" date="2007" name="Plant Cell">
        <title>Dothideomycete-plant interactions illuminated by genome sequencing and EST analysis of the wheat pathogen Stagonospora nodorum.</title>
        <authorList>
            <person name="Hane J.K."/>
            <person name="Lowe R.G."/>
            <person name="Solomon P.S."/>
            <person name="Tan K.C."/>
            <person name="Schoch C.L."/>
            <person name="Spatafora J.W."/>
            <person name="Crous P.W."/>
            <person name="Kodira C."/>
            <person name="Birren B.W."/>
            <person name="Galagan J.E."/>
            <person name="Torriani S.F."/>
            <person name="McDonald B.A."/>
            <person name="Oliver R.P."/>
        </authorList>
    </citation>
    <scope>NUCLEOTIDE SEQUENCE [LARGE SCALE GENOMIC DNA]</scope>
    <source>
        <strain evidence="2">SN15 / ATCC MYA-4574 / FGSC 10173</strain>
    </source>
</reference>
<dbReference type="AlphaFoldDB" id="Q0US58"/>
<proteinExistence type="predicted"/>
<gene>
    <name evidence="1" type="ORF">SNOG_05406</name>
</gene>
<sequence length="33" mass="3611">MFDATDIVISGKSLVFCVDRSHFFEGLSISGEC</sequence>
<dbReference type="GeneID" id="5972687"/>
<dbReference type="EMBL" id="CH445331">
    <property type="protein sequence ID" value="EAT87797.1"/>
    <property type="molecule type" value="Genomic_DNA"/>
</dbReference>
<name>Q0US58_PHANO</name>
<accession>Q0US58</accession>
<dbReference type="KEGG" id="pno:SNOG_05406"/>
<evidence type="ECO:0000313" key="1">
    <source>
        <dbReference type="EMBL" id="EAT87797.1"/>
    </source>
</evidence>
<protein>
    <submittedName>
        <fullName evidence="1">Uncharacterized protein</fullName>
    </submittedName>
</protein>
<organism evidence="1 2">
    <name type="scientific">Phaeosphaeria nodorum (strain SN15 / ATCC MYA-4574 / FGSC 10173)</name>
    <name type="common">Glume blotch fungus</name>
    <name type="synonym">Parastagonospora nodorum</name>
    <dbReference type="NCBI Taxonomy" id="321614"/>
    <lineage>
        <taxon>Eukaryota</taxon>
        <taxon>Fungi</taxon>
        <taxon>Dikarya</taxon>
        <taxon>Ascomycota</taxon>
        <taxon>Pezizomycotina</taxon>
        <taxon>Dothideomycetes</taxon>
        <taxon>Pleosporomycetidae</taxon>
        <taxon>Pleosporales</taxon>
        <taxon>Pleosporineae</taxon>
        <taxon>Phaeosphaeriaceae</taxon>
        <taxon>Parastagonospora</taxon>
    </lineage>
</organism>
<dbReference type="Proteomes" id="UP000001055">
    <property type="component" value="Unassembled WGS sequence"/>
</dbReference>